<dbReference type="CDD" id="cd00082">
    <property type="entry name" value="HisKA"/>
    <property type="match status" value="1"/>
</dbReference>
<dbReference type="KEGG" id="sinu:IMZ28_00270"/>
<dbReference type="CDD" id="cd19920">
    <property type="entry name" value="REC_PA4781-like"/>
    <property type="match status" value="1"/>
</dbReference>
<feature type="modified residue" description="4-aspartylphosphate" evidence="4">
    <location>
        <position position="61"/>
    </location>
</feature>
<dbReference type="Pfam" id="PF00072">
    <property type="entry name" value="Response_reg"/>
    <property type="match status" value="1"/>
</dbReference>
<keyword evidence="8" id="KW-1185">Reference proteome</keyword>
<dbReference type="GO" id="GO:0000155">
    <property type="term" value="F:phosphorelay sensor kinase activity"/>
    <property type="evidence" value="ECO:0007669"/>
    <property type="project" value="InterPro"/>
</dbReference>
<gene>
    <name evidence="7" type="ORF">IMZ28_00270</name>
</gene>
<proteinExistence type="predicted"/>
<dbReference type="Gene3D" id="6.10.250.690">
    <property type="match status" value="1"/>
</dbReference>
<dbReference type="EMBL" id="CP063164">
    <property type="protein sequence ID" value="QOR61963.1"/>
    <property type="molecule type" value="Genomic_DNA"/>
</dbReference>
<dbReference type="SMART" id="SM00448">
    <property type="entry name" value="REC"/>
    <property type="match status" value="1"/>
</dbReference>
<dbReference type="InterPro" id="IPR001789">
    <property type="entry name" value="Sig_transdc_resp-reg_receiver"/>
</dbReference>
<dbReference type="InterPro" id="IPR003661">
    <property type="entry name" value="HisK_dim/P_dom"/>
</dbReference>
<dbReference type="Gene3D" id="3.30.565.10">
    <property type="entry name" value="Histidine kinase-like ATPase, C-terminal domain"/>
    <property type="match status" value="1"/>
</dbReference>
<comment type="catalytic activity">
    <reaction evidence="1">
        <text>ATP + protein L-histidine = ADP + protein N-phospho-L-histidine.</text>
        <dbReference type="EC" id="2.7.13.3"/>
    </reaction>
</comment>
<dbReference type="RefSeq" id="WP_197548668.1">
    <property type="nucleotide sequence ID" value="NZ_CP063164.1"/>
</dbReference>
<dbReference type="PROSITE" id="PS50110">
    <property type="entry name" value="RESPONSE_REGULATORY"/>
    <property type="match status" value="1"/>
</dbReference>
<dbReference type="AlphaFoldDB" id="A0A7M1S3F7"/>
<dbReference type="PANTHER" id="PTHR43547:SF2">
    <property type="entry name" value="HYBRID SIGNAL TRANSDUCTION HISTIDINE KINASE C"/>
    <property type="match status" value="1"/>
</dbReference>
<dbReference type="SUPFAM" id="SSF55874">
    <property type="entry name" value="ATPase domain of HSP90 chaperone/DNA topoisomerase II/histidine kinase"/>
    <property type="match status" value="1"/>
</dbReference>
<evidence type="ECO:0000313" key="7">
    <source>
        <dbReference type="EMBL" id="QOR61963.1"/>
    </source>
</evidence>
<dbReference type="InterPro" id="IPR005467">
    <property type="entry name" value="His_kinase_dom"/>
</dbReference>
<evidence type="ECO:0000313" key="8">
    <source>
        <dbReference type="Proteomes" id="UP000595074"/>
    </source>
</evidence>
<dbReference type="InterPro" id="IPR036890">
    <property type="entry name" value="HATPase_C_sf"/>
</dbReference>
<dbReference type="InterPro" id="IPR003594">
    <property type="entry name" value="HATPase_dom"/>
</dbReference>
<keyword evidence="7" id="KW-0418">Kinase</keyword>
<dbReference type="SMART" id="SM00387">
    <property type="entry name" value="HATPase_c"/>
    <property type="match status" value="1"/>
</dbReference>
<dbReference type="EC" id="2.7.13.3" evidence="2"/>
<keyword evidence="3 4" id="KW-0597">Phosphoprotein</keyword>
<dbReference type="SUPFAM" id="SSF47384">
    <property type="entry name" value="Homodimeric domain of signal transducing histidine kinase"/>
    <property type="match status" value="1"/>
</dbReference>
<dbReference type="Gene3D" id="1.10.287.130">
    <property type="match status" value="1"/>
</dbReference>
<dbReference type="Proteomes" id="UP000595074">
    <property type="component" value="Chromosome"/>
</dbReference>
<dbReference type="SUPFAM" id="SSF52172">
    <property type="entry name" value="CheY-like"/>
    <property type="match status" value="1"/>
</dbReference>
<evidence type="ECO:0000259" key="6">
    <source>
        <dbReference type="PROSITE" id="PS50110"/>
    </source>
</evidence>
<dbReference type="Pfam" id="PF02518">
    <property type="entry name" value="HATPase_c"/>
    <property type="match status" value="1"/>
</dbReference>
<evidence type="ECO:0000256" key="2">
    <source>
        <dbReference type="ARBA" id="ARBA00012438"/>
    </source>
</evidence>
<organism evidence="7 8">
    <name type="scientific">Sulfurovum indicum</name>
    <dbReference type="NCBI Taxonomy" id="2779528"/>
    <lineage>
        <taxon>Bacteria</taxon>
        <taxon>Pseudomonadati</taxon>
        <taxon>Campylobacterota</taxon>
        <taxon>Epsilonproteobacteria</taxon>
        <taxon>Campylobacterales</taxon>
        <taxon>Sulfurovaceae</taxon>
        <taxon>Sulfurovum</taxon>
    </lineage>
</organism>
<name>A0A7M1S3F7_9BACT</name>
<evidence type="ECO:0000256" key="4">
    <source>
        <dbReference type="PROSITE-ProRule" id="PRU00169"/>
    </source>
</evidence>
<protein>
    <recommendedName>
        <fullName evidence="2">histidine kinase</fullName>
        <ecNumber evidence="2">2.7.13.3</ecNumber>
    </recommendedName>
</protein>
<dbReference type="InterPro" id="IPR011006">
    <property type="entry name" value="CheY-like_superfamily"/>
</dbReference>
<dbReference type="PROSITE" id="PS50109">
    <property type="entry name" value="HIS_KIN"/>
    <property type="match status" value="1"/>
</dbReference>
<feature type="domain" description="Histidine kinase" evidence="5">
    <location>
        <begin position="143"/>
        <end position="346"/>
    </location>
</feature>
<evidence type="ECO:0000259" key="5">
    <source>
        <dbReference type="PROSITE" id="PS50109"/>
    </source>
</evidence>
<keyword evidence="7" id="KW-0808">Transferase</keyword>
<dbReference type="Gene3D" id="3.40.50.2300">
    <property type="match status" value="1"/>
</dbReference>
<accession>A0A7M1S3F7</accession>
<feature type="domain" description="Response regulatory" evidence="6">
    <location>
        <begin position="12"/>
        <end position="128"/>
    </location>
</feature>
<evidence type="ECO:0000256" key="1">
    <source>
        <dbReference type="ARBA" id="ARBA00000085"/>
    </source>
</evidence>
<evidence type="ECO:0000256" key="3">
    <source>
        <dbReference type="ARBA" id="ARBA00022553"/>
    </source>
</evidence>
<reference evidence="7 8" key="1">
    <citation type="submission" date="2020-10" db="EMBL/GenBank/DDBJ databases">
        <title>The genome of sulfurovum sp.</title>
        <authorList>
            <person name="Xie S."/>
            <person name="Shao Z."/>
            <person name="Jiang L."/>
        </authorList>
    </citation>
    <scope>NUCLEOTIDE SEQUENCE [LARGE SCALE GENOMIC DNA]</scope>
    <source>
        <strain evidence="7 8">ST-419</strain>
    </source>
</reference>
<dbReference type="PANTHER" id="PTHR43547">
    <property type="entry name" value="TWO-COMPONENT HISTIDINE KINASE"/>
    <property type="match status" value="1"/>
</dbReference>
<dbReference type="InterPro" id="IPR036097">
    <property type="entry name" value="HisK_dim/P_sf"/>
</dbReference>
<sequence length="346" mass="40066">MLEDENVEKKPYIMAIDDTPYNLEVLRVILMDTDAEVACVESGREAIGMIRERVPDLILLDIMMPEMDGFEVCEILKRSPETNSTPIIFLSALDDINSKVKAFEVGGVDYITKPFNTLEVVARVKTHLKLHYMLEEMNTLLRESFHEIYTPLGLIKSSLSLLELEQGDNEHLQNIKSSVQSLHSIYEDIYYAIKKEVRSYPPEWIDLEAFLNKRIELFKPQMKYKRLKCEITSEIESPMIRINLTELERLMDNLLSNAIKYANEESIVKIEITLSGEKIRLAVSNSSKKIKDPKKLFEKLYREDHSVMGLGIGLSIVRKICDKYDIDIDVESNEHITSFILYYEEK</sequence>